<dbReference type="Gene3D" id="3.90.1210.10">
    <property type="entry name" value="Antifreeze-like/N-acetylneuraminic acid synthase C-terminal domain"/>
    <property type="match status" value="1"/>
</dbReference>
<gene>
    <name evidence="3" type="ORF">GCM10025864_25280</name>
</gene>
<keyword evidence="4" id="KW-1185">Reference proteome</keyword>
<accession>A0ABQ6I4M7</accession>
<evidence type="ECO:0000259" key="2">
    <source>
        <dbReference type="SMART" id="SM00858"/>
    </source>
</evidence>
<dbReference type="Pfam" id="PF08666">
    <property type="entry name" value="SAF"/>
    <property type="match status" value="1"/>
</dbReference>
<sequence length="205" mass="19737">MAVLVVAHDVAAGTRLDSHDLRVARVATALAPGKAFHAPDDAAGRVASVALAAGTVVTPGLVAAGGVAASAPKGRVVVALSLGDDPAAALLGPGDHVDLLASTTDAAASEASAGAATTADDASADPGDGDAAKKDRAPRATSSYLAHDALVLPAPRVDDDSGGGVLGGGGTSDSAPTLVVAVTATEAEAIAGRPDWARVTAVFVR</sequence>
<dbReference type="CDD" id="cd11614">
    <property type="entry name" value="SAF_CpaB_FlgA_like"/>
    <property type="match status" value="1"/>
</dbReference>
<name>A0ABQ6I4M7_9MICO</name>
<protein>
    <recommendedName>
        <fullName evidence="2">SAF domain-containing protein</fullName>
    </recommendedName>
</protein>
<proteinExistence type="predicted"/>
<feature type="domain" description="SAF" evidence="2">
    <location>
        <begin position="1"/>
        <end position="63"/>
    </location>
</feature>
<evidence type="ECO:0000256" key="1">
    <source>
        <dbReference type="SAM" id="MobiDB-lite"/>
    </source>
</evidence>
<feature type="region of interest" description="Disordered" evidence="1">
    <location>
        <begin position="111"/>
        <end position="139"/>
    </location>
</feature>
<dbReference type="InterPro" id="IPR013974">
    <property type="entry name" value="SAF"/>
</dbReference>
<dbReference type="RefSeq" id="WP_284293499.1">
    <property type="nucleotide sequence ID" value="NZ_BSUK01000001.1"/>
</dbReference>
<dbReference type="EMBL" id="BSUK01000001">
    <property type="protein sequence ID" value="GMA24769.1"/>
    <property type="molecule type" value="Genomic_DNA"/>
</dbReference>
<organism evidence="3 4">
    <name type="scientific">Luteimicrobium album</name>
    <dbReference type="NCBI Taxonomy" id="1054550"/>
    <lineage>
        <taxon>Bacteria</taxon>
        <taxon>Bacillati</taxon>
        <taxon>Actinomycetota</taxon>
        <taxon>Actinomycetes</taxon>
        <taxon>Micrococcales</taxon>
        <taxon>Luteimicrobium</taxon>
    </lineage>
</organism>
<dbReference type="SMART" id="SM00858">
    <property type="entry name" value="SAF"/>
    <property type="match status" value="1"/>
</dbReference>
<feature type="compositionally biased region" description="Low complexity" evidence="1">
    <location>
        <begin position="111"/>
        <end position="126"/>
    </location>
</feature>
<dbReference type="Proteomes" id="UP001157091">
    <property type="component" value="Unassembled WGS sequence"/>
</dbReference>
<comment type="caution">
    <text evidence="3">The sequence shown here is derived from an EMBL/GenBank/DDBJ whole genome shotgun (WGS) entry which is preliminary data.</text>
</comment>
<reference evidence="4" key="1">
    <citation type="journal article" date="2019" name="Int. J. Syst. Evol. Microbiol.">
        <title>The Global Catalogue of Microorganisms (GCM) 10K type strain sequencing project: providing services to taxonomists for standard genome sequencing and annotation.</title>
        <authorList>
            <consortium name="The Broad Institute Genomics Platform"/>
            <consortium name="The Broad Institute Genome Sequencing Center for Infectious Disease"/>
            <person name="Wu L."/>
            <person name="Ma J."/>
        </authorList>
    </citation>
    <scope>NUCLEOTIDE SEQUENCE [LARGE SCALE GENOMIC DNA]</scope>
    <source>
        <strain evidence="4">NBRC 106348</strain>
    </source>
</reference>
<evidence type="ECO:0000313" key="4">
    <source>
        <dbReference type="Proteomes" id="UP001157091"/>
    </source>
</evidence>
<evidence type="ECO:0000313" key="3">
    <source>
        <dbReference type="EMBL" id="GMA24769.1"/>
    </source>
</evidence>